<protein>
    <submittedName>
        <fullName evidence="1">Uncharacterized protein</fullName>
    </submittedName>
</protein>
<dbReference type="EMBL" id="AWUW01000132">
    <property type="protein sequence ID" value="ERJ64448.1"/>
    <property type="molecule type" value="Genomic_DNA"/>
</dbReference>
<evidence type="ECO:0000313" key="1">
    <source>
        <dbReference type="EMBL" id="ERJ64448.1"/>
    </source>
</evidence>
<dbReference type="AlphaFoldDB" id="A0A0E2LP83"/>
<organism evidence="1 2">
    <name type="scientific">Porphyromonas gingivalis F0570</name>
    <dbReference type="NCBI Taxonomy" id="1227271"/>
    <lineage>
        <taxon>Bacteria</taxon>
        <taxon>Pseudomonadati</taxon>
        <taxon>Bacteroidota</taxon>
        <taxon>Bacteroidia</taxon>
        <taxon>Bacteroidales</taxon>
        <taxon>Porphyromonadaceae</taxon>
        <taxon>Porphyromonas</taxon>
    </lineage>
</organism>
<dbReference type="HOGENOM" id="CLU_3314438_0_0_10"/>
<evidence type="ECO:0000313" key="2">
    <source>
        <dbReference type="Proteomes" id="UP000016630"/>
    </source>
</evidence>
<proteinExistence type="predicted"/>
<accession>A0A0E2LP83</accession>
<dbReference type="Proteomes" id="UP000016630">
    <property type="component" value="Unassembled WGS sequence"/>
</dbReference>
<comment type="caution">
    <text evidence="1">The sequence shown here is derived from an EMBL/GenBank/DDBJ whole genome shotgun (WGS) entry which is preliminary data.</text>
</comment>
<name>A0A0E2LP83_PORGN</name>
<gene>
    <name evidence="1" type="ORF">HMPREF1555_01848</name>
</gene>
<sequence>MNVQITIPCSFGFSLYLPADRGFYRKLNVATEQSFERIELL</sequence>
<dbReference type="PATRIC" id="fig|1227271.3.peg.1616"/>
<reference evidence="1 2" key="1">
    <citation type="submission" date="2013-06" db="EMBL/GenBank/DDBJ databases">
        <authorList>
            <person name="Weinstock G."/>
            <person name="Sodergren E."/>
            <person name="Lobos E.A."/>
            <person name="Fulton L."/>
            <person name="Fulton R."/>
            <person name="Courtney L."/>
            <person name="Fronick C."/>
            <person name="O'Laughlin M."/>
            <person name="Godfrey J."/>
            <person name="Wilson R.M."/>
            <person name="Miner T."/>
            <person name="Farmer C."/>
            <person name="Delehaunty K."/>
            <person name="Cordes M."/>
            <person name="Minx P."/>
            <person name="Tomlinson C."/>
            <person name="Chen J."/>
            <person name="Wollam A."/>
            <person name="Pepin K.H."/>
            <person name="Bhonagiri V."/>
            <person name="Zhang X."/>
            <person name="Warren W."/>
            <person name="Mitreva M."/>
            <person name="Mardis E.R."/>
            <person name="Wilson R.K."/>
        </authorList>
    </citation>
    <scope>NUCLEOTIDE SEQUENCE [LARGE SCALE GENOMIC DNA]</scope>
    <source>
        <strain evidence="1 2">F0570</strain>
    </source>
</reference>